<accession>A0A7V2SIY2</accession>
<dbReference type="GO" id="GO:0008531">
    <property type="term" value="F:riboflavin kinase activity"/>
    <property type="evidence" value="ECO:0007669"/>
    <property type="project" value="UniProtKB-EC"/>
</dbReference>
<dbReference type="GO" id="GO:0005524">
    <property type="term" value="F:ATP binding"/>
    <property type="evidence" value="ECO:0007669"/>
    <property type="project" value="UniProtKB-KW"/>
</dbReference>
<keyword evidence="4" id="KW-0808">Transferase</keyword>
<dbReference type="SUPFAM" id="SSF82114">
    <property type="entry name" value="Riboflavin kinase-like"/>
    <property type="match status" value="1"/>
</dbReference>
<dbReference type="InterPro" id="IPR023465">
    <property type="entry name" value="Riboflavin_kinase_dom_sf"/>
</dbReference>
<dbReference type="Proteomes" id="UP000885722">
    <property type="component" value="Unassembled WGS sequence"/>
</dbReference>
<keyword evidence="6" id="KW-0067">ATP-binding</keyword>
<evidence type="ECO:0000313" key="9">
    <source>
        <dbReference type="EMBL" id="HFC03877.1"/>
    </source>
</evidence>
<evidence type="ECO:0000256" key="3">
    <source>
        <dbReference type="ARBA" id="ARBA00022643"/>
    </source>
</evidence>
<protein>
    <recommendedName>
        <fullName evidence="1">riboflavin kinase</fullName>
        <ecNumber evidence="1">2.7.1.26</ecNumber>
    </recommendedName>
</protein>
<evidence type="ECO:0000259" key="8">
    <source>
        <dbReference type="Pfam" id="PF01687"/>
    </source>
</evidence>
<sequence>VETHLLDRQIGPVSGRVFLEFAEYLRPNRRFDTPQELKEQNYADIEEAMVKIRN</sequence>
<dbReference type="Pfam" id="PF01687">
    <property type="entry name" value="Flavokinase"/>
    <property type="match status" value="1"/>
</dbReference>
<comment type="catalytic activity">
    <reaction evidence="7">
        <text>riboflavin + ATP = FMN + ADP + H(+)</text>
        <dbReference type="Rhea" id="RHEA:14357"/>
        <dbReference type="ChEBI" id="CHEBI:15378"/>
        <dbReference type="ChEBI" id="CHEBI:30616"/>
        <dbReference type="ChEBI" id="CHEBI:57986"/>
        <dbReference type="ChEBI" id="CHEBI:58210"/>
        <dbReference type="ChEBI" id="CHEBI:456216"/>
        <dbReference type="EC" id="2.7.1.26"/>
    </reaction>
</comment>
<keyword evidence="3" id="KW-0288">FMN</keyword>
<feature type="non-terminal residue" evidence="9">
    <location>
        <position position="1"/>
    </location>
</feature>
<evidence type="ECO:0000256" key="4">
    <source>
        <dbReference type="ARBA" id="ARBA00022679"/>
    </source>
</evidence>
<evidence type="ECO:0000256" key="6">
    <source>
        <dbReference type="ARBA" id="ARBA00022840"/>
    </source>
</evidence>
<evidence type="ECO:0000256" key="5">
    <source>
        <dbReference type="ARBA" id="ARBA00022741"/>
    </source>
</evidence>
<keyword evidence="2" id="KW-0285">Flavoprotein</keyword>
<gene>
    <name evidence="9" type="ORF">ENJ74_03285</name>
</gene>
<reference evidence="9" key="1">
    <citation type="journal article" date="2020" name="mSystems">
        <title>Genome- and Community-Level Interaction Insights into Carbon Utilization and Element Cycling Functions of Hydrothermarchaeota in Hydrothermal Sediment.</title>
        <authorList>
            <person name="Zhou Z."/>
            <person name="Liu Y."/>
            <person name="Xu W."/>
            <person name="Pan J."/>
            <person name="Luo Z.H."/>
            <person name="Li M."/>
        </authorList>
    </citation>
    <scope>NUCLEOTIDE SEQUENCE [LARGE SCALE GENOMIC DNA]</scope>
    <source>
        <strain evidence="9">HyVt-513</strain>
    </source>
</reference>
<organism evidence="9">
    <name type="scientific">Nitratifractor salsuginis</name>
    <dbReference type="NCBI Taxonomy" id="269261"/>
    <lineage>
        <taxon>Bacteria</taxon>
        <taxon>Pseudomonadati</taxon>
        <taxon>Campylobacterota</taxon>
        <taxon>Epsilonproteobacteria</taxon>
        <taxon>Campylobacterales</taxon>
        <taxon>Sulfurovaceae</taxon>
        <taxon>Nitratifractor</taxon>
    </lineage>
</organism>
<dbReference type="GO" id="GO:0009231">
    <property type="term" value="P:riboflavin biosynthetic process"/>
    <property type="evidence" value="ECO:0007669"/>
    <property type="project" value="InterPro"/>
</dbReference>
<keyword evidence="9" id="KW-0418">Kinase</keyword>
<evidence type="ECO:0000256" key="2">
    <source>
        <dbReference type="ARBA" id="ARBA00022630"/>
    </source>
</evidence>
<keyword evidence="5" id="KW-0547">Nucleotide-binding</keyword>
<comment type="caution">
    <text evidence="9">The sequence shown here is derived from an EMBL/GenBank/DDBJ whole genome shotgun (WGS) entry which is preliminary data.</text>
</comment>
<dbReference type="InterPro" id="IPR015865">
    <property type="entry name" value="Riboflavin_kinase_bac/euk"/>
</dbReference>
<evidence type="ECO:0000256" key="1">
    <source>
        <dbReference type="ARBA" id="ARBA00012105"/>
    </source>
</evidence>
<name>A0A7V2SIY2_9BACT</name>
<dbReference type="Gene3D" id="2.40.30.30">
    <property type="entry name" value="Riboflavin kinase-like"/>
    <property type="match status" value="1"/>
</dbReference>
<feature type="domain" description="Riboflavin kinase" evidence="8">
    <location>
        <begin position="1"/>
        <end position="49"/>
    </location>
</feature>
<proteinExistence type="predicted"/>
<evidence type="ECO:0000256" key="7">
    <source>
        <dbReference type="ARBA" id="ARBA00047880"/>
    </source>
</evidence>
<dbReference type="EC" id="2.7.1.26" evidence="1"/>
<dbReference type="EMBL" id="DRNO01000221">
    <property type="protein sequence ID" value="HFC03877.1"/>
    <property type="molecule type" value="Genomic_DNA"/>
</dbReference>
<dbReference type="AlphaFoldDB" id="A0A7V2SIY2"/>